<evidence type="ECO:0000313" key="1">
    <source>
        <dbReference type="EMBL" id="OZY59072.1"/>
    </source>
</evidence>
<protein>
    <submittedName>
        <fullName evidence="1">Uncharacterized protein</fullName>
    </submittedName>
</protein>
<accession>A0A266NAN9</accession>
<dbReference type="Proteomes" id="UP000215788">
    <property type="component" value="Unassembled WGS sequence"/>
</dbReference>
<comment type="caution">
    <text evidence="1">The sequence shown here is derived from an EMBL/GenBank/DDBJ whole genome shotgun (WGS) entry which is preliminary data.</text>
</comment>
<dbReference type="OrthoDB" id="6868264at2"/>
<dbReference type="AlphaFoldDB" id="A0A266NAN9"/>
<dbReference type="RefSeq" id="WP_094993751.1">
    <property type="nucleotide sequence ID" value="NZ_NQKI01000018.1"/>
</dbReference>
<dbReference type="EMBL" id="NQKI01000018">
    <property type="protein sequence ID" value="OZY59072.1"/>
    <property type="molecule type" value="Genomic_DNA"/>
</dbReference>
<name>A0A266NAN9_9PSED</name>
<organism evidence="1 2">
    <name type="scientific">Pseudomonas lundensis</name>
    <dbReference type="NCBI Taxonomy" id="86185"/>
    <lineage>
        <taxon>Bacteria</taxon>
        <taxon>Pseudomonadati</taxon>
        <taxon>Pseudomonadota</taxon>
        <taxon>Gammaproteobacteria</taxon>
        <taxon>Pseudomonadales</taxon>
        <taxon>Pseudomonadaceae</taxon>
        <taxon>Pseudomonas</taxon>
    </lineage>
</organism>
<reference evidence="1 2" key="1">
    <citation type="submission" date="2017-08" db="EMBL/GenBank/DDBJ databases">
        <title>Genomic and metabolic characterisation of spoilage-associated Pseudomonas species.</title>
        <authorList>
            <person name="Stanborough T."/>
            <person name="Fegan N."/>
            <person name="Powell S.M."/>
            <person name="Singh T."/>
            <person name="Tamplin M.L."/>
            <person name="Chandry P.S."/>
        </authorList>
    </citation>
    <scope>NUCLEOTIDE SEQUENCE [LARGE SCALE GENOMIC DNA]</scope>
    <source>
        <strain evidence="1 2">L1802</strain>
    </source>
</reference>
<gene>
    <name evidence="1" type="ORF">CJF39_12775</name>
</gene>
<evidence type="ECO:0000313" key="2">
    <source>
        <dbReference type="Proteomes" id="UP000215788"/>
    </source>
</evidence>
<proteinExistence type="predicted"/>
<sequence length="166" mass="18659">MALQHPGYGNPAVIWQKALGTPLFHPRTTGEMRAEVSCRHLFEAQEITFASSQKKIVITAEFEDFGSPQYRCVSLTLDVNIQSGIYLYKRGQQGPVRDMSYTECIEKNGDLVYHLTQAEVGTLHLSVIESCYSARLFTFEGTDHLTDPFEVCGDFTVTPPHASFNY</sequence>